<evidence type="ECO:0000313" key="2">
    <source>
        <dbReference type="EMBL" id="GAA5025850.1"/>
    </source>
</evidence>
<dbReference type="EMBL" id="BAABKB010000029">
    <property type="protein sequence ID" value="GAA5025850.1"/>
    <property type="molecule type" value="Genomic_DNA"/>
</dbReference>
<feature type="compositionally biased region" description="Basic residues" evidence="1">
    <location>
        <begin position="13"/>
        <end position="23"/>
    </location>
</feature>
<protein>
    <recommendedName>
        <fullName evidence="4">DUF2993 domain-containing protein</fullName>
    </recommendedName>
</protein>
<evidence type="ECO:0008006" key="4">
    <source>
        <dbReference type="Google" id="ProtNLM"/>
    </source>
</evidence>
<dbReference type="RefSeq" id="WP_345656034.1">
    <property type="nucleotide sequence ID" value="NZ_BAABKB010000029.1"/>
</dbReference>
<name>A0ABP9JDB9_9ACTN</name>
<evidence type="ECO:0000256" key="1">
    <source>
        <dbReference type="SAM" id="MobiDB-lite"/>
    </source>
</evidence>
<gene>
    <name evidence="2" type="ORF">GCM10023335_60870</name>
</gene>
<keyword evidence="3" id="KW-1185">Reference proteome</keyword>
<accession>A0ABP9JDB9</accession>
<reference evidence="3" key="1">
    <citation type="journal article" date="2019" name="Int. J. Syst. Evol. Microbiol.">
        <title>The Global Catalogue of Microorganisms (GCM) 10K type strain sequencing project: providing services to taxonomists for standard genome sequencing and annotation.</title>
        <authorList>
            <consortium name="The Broad Institute Genomics Platform"/>
            <consortium name="The Broad Institute Genome Sequencing Center for Infectious Disease"/>
            <person name="Wu L."/>
            <person name="Ma J."/>
        </authorList>
    </citation>
    <scope>NUCLEOTIDE SEQUENCE [LARGE SCALE GENOMIC DNA]</scope>
    <source>
        <strain evidence="3">JCM 18409</strain>
    </source>
</reference>
<dbReference type="Pfam" id="PF11209">
    <property type="entry name" value="LmeA"/>
    <property type="match status" value="1"/>
</dbReference>
<dbReference type="InterPro" id="IPR021373">
    <property type="entry name" value="DUF2993"/>
</dbReference>
<organism evidence="2 3">
    <name type="scientific">Streptomyces siamensis</name>
    <dbReference type="NCBI Taxonomy" id="1274986"/>
    <lineage>
        <taxon>Bacteria</taxon>
        <taxon>Bacillati</taxon>
        <taxon>Actinomycetota</taxon>
        <taxon>Actinomycetes</taxon>
        <taxon>Kitasatosporales</taxon>
        <taxon>Streptomycetaceae</taxon>
        <taxon>Streptomyces</taxon>
    </lineage>
</organism>
<dbReference type="Proteomes" id="UP001501759">
    <property type="component" value="Unassembled WGS sequence"/>
</dbReference>
<proteinExistence type="predicted"/>
<comment type="caution">
    <text evidence="2">The sequence shown here is derived from an EMBL/GenBank/DDBJ whole genome shotgun (WGS) entry which is preliminary data.</text>
</comment>
<sequence length="254" mass="26517">MTLFGGRLPLRALTRRTPGRRGPGHPAAGRTVTRRRRAVAALTVLALGGAAVTAEAVVRHRVGDRFATAAAERLGTVPDVGLGGTPVLMQLSRGAFPDVELTADGVTARRMTGLGVDVHLRDVRRAAGTVTVGSSTADVTVGADRLGGDELRRMNGVVVPDPGTRRLLVRLGRTGALTVPVTPSLDGTTVRVTPARPTFDGAPLPDALSARITGKVRRTVELTGLPMDMKPQKLTVTDDGLRLSLRGGRAALDV</sequence>
<feature type="region of interest" description="Disordered" evidence="1">
    <location>
        <begin position="12"/>
        <end position="33"/>
    </location>
</feature>
<evidence type="ECO:0000313" key="3">
    <source>
        <dbReference type="Proteomes" id="UP001501759"/>
    </source>
</evidence>